<evidence type="ECO:0000259" key="1">
    <source>
        <dbReference type="PROSITE" id="PS50404"/>
    </source>
</evidence>
<evidence type="ECO:0000313" key="3">
    <source>
        <dbReference type="EMBL" id="PDH39331.1"/>
    </source>
</evidence>
<dbReference type="PANTHER" id="PTHR43968">
    <property type="match status" value="1"/>
</dbReference>
<dbReference type="Gene3D" id="1.20.1050.10">
    <property type="match status" value="1"/>
</dbReference>
<evidence type="ECO:0000313" key="4">
    <source>
        <dbReference type="Proteomes" id="UP000219327"/>
    </source>
</evidence>
<dbReference type="InterPro" id="IPR040079">
    <property type="entry name" value="Glutathione_S-Trfase"/>
</dbReference>
<dbReference type="GO" id="GO:0016740">
    <property type="term" value="F:transferase activity"/>
    <property type="evidence" value="ECO:0007669"/>
    <property type="project" value="UniProtKB-KW"/>
</dbReference>
<gene>
    <name evidence="3" type="ORF">CNE99_05905</name>
</gene>
<dbReference type="InterPro" id="IPR036249">
    <property type="entry name" value="Thioredoxin-like_sf"/>
</dbReference>
<dbReference type="InterPro" id="IPR004045">
    <property type="entry name" value="Glutathione_S-Trfase_N"/>
</dbReference>
<comment type="caution">
    <text evidence="3">The sequence shown here is derived from an EMBL/GenBank/DDBJ whole genome shotgun (WGS) entry which is preliminary data.</text>
</comment>
<dbReference type="CDD" id="cd00570">
    <property type="entry name" value="GST_N_family"/>
    <property type="match status" value="1"/>
</dbReference>
<sequence length="206" mass="23198">MLKLYGFPLSNYYNMVKIALIEKGVDFEEVDVHPSQESDYLSKSPMGKVPCIETEQGFLSETDVILNYLEDVYPEPAFLPKDPFERAKVRELTKELELYVELTSRTVYPQAFFGGTVSDEVKDKARASIERGFACIRANGKFDPFIAGSELTYADFFFMYSVSLARACGGRVWQWDPIADFPEAGALLKQLNERESAKQVAADQAG</sequence>
<dbReference type="Proteomes" id="UP000219327">
    <property type="component" value="Unassembled WGS sequence"/>
</dbReference>
<dbReference type="PROSITE" id="PS50405">
    <property type="entry name" value="GST_CTER"/>
    <property type="match status" value="1"/>
</dbReference>
<dbReference type="InterPro" id="IPR050983">
    <property type="entry name" value="GST_Omega/HSP26"/>
</dbReference>
<dbReference type="EMBL" id="NTKD01000026">
    <property type="protein sequence ID" value="PDH39331.1"/>
    <property type="molecule type" value="Genomic_DNA"/>
</dbReference>
<dbReference type="InterPro" id="IPR010987">
    <property type="entry name" value="Glutathione-S-Trfase_C-like"/>
</dbReference>
<keyword evidence="3" id="KW-0808">Transferase</keyword>
<dbReference type="SFLD" id="SFLDG00358">
    <property type="entry name" value="Main_(cytGST)"/>
    <property type="match status" value="1"/>
</dbReference>
<dbReference type="SFLD" id="SFLDS00019">
    <property type="entry name" value="Glutathione_Transferase_(cytos"/>
    <property type="match status" value="1"/>
</dbReference>
<dbReference type="SUPFAM" id="SSF52833">
    <property type="entry name" value="Thioredoxin-like"/>
    <property type="match status" value="1"/>
</dbReference>
<reference evidence="3 4" key="1">
    <citation type="submission" date="2017-08" db="EMBL/GenBank/DDBJ databases">
        <title>Fine stratification of microbial communities through a metagenomic profile of the photic zone.</title>
        <authorList>
            <person name="Haro-Moreno J.M."/>
            <person name="Lopez-Perez M."/>
            <person name="De La Torre J."/>
            <person name="Picazo A."/>
            <person name="Camacho A."/>
            <person name="Rodriguez-Valera F."/>
        </authorList>
    </citation>
    <scope>NUCLEOTIDE SEQUENCE [LARGE SCALE GENOMIC DNA]</scope>
    <source>
        <strain evidence="3">MED-G24</strain>
    </source>
</reference>
<dbReference type="Pfam" id="PF13417">
    <property type="entry name" value="GST_N_3"/>
    <property type="match status" value="1"/>
</dbReference>
<organism evidence="3 4">
    <name type="scientific">OM182 bacterium MED-G24</name>
    <dbReference type="NCBI Taxonomy" id="1986255"/>
    <lineage>
        <taxon>Bacteria</taxon>
        <taxon>Pseudomonadati</taxon>
        <taxon>Pseudomonadota</taxon>
        <taxon>Gammaproteobacteria</taxon>
        <taxon>OMG group</taxon>
        <taxon>OM182 clade</taxon>
    </lineage>
</organism>
<proteinExistence type="predicted"/>
<accession>A0A2A5WSF6</accession>
<protein>
    <submittedName>
        <fullName evidence="3">Glutathione S-transferase</fullName>
    </submittedName>
</protein>
<feature type="domain" description="GST C-terminal" evidence="2">
    <location>
        <begin position="82"/>
        <end position="206"/>
    </location>
</feature>
<evidence type="ECO:0000259" key="2">
    <source>
        <dbReference type="PROSITE" id="PS50405"/>
    </source>
</evidence>
<dbReference type="PROSITE" id="PS50404">
    <property type="entry name" value="GST_NTER"/>
    <property type="match status" value="1"/>
</dbReference>
<dbReference type="SUPFAM" id="SSF47616">
    <property type="entry name" value="GST C-terminal domain-like"/>
    <property type="match status" value="1"/>
</dbReference>
<dbReference type="GO" id="GO:0005737">
    <property type="term" value="C:cytoplasm"/>
    <property type="evidence" value="ECO:0007669"/>
    <property type="project" value="TreeGrafter"/>
</dbReference>
<dbReference type="InterPro" id="IPR036282">
    <property type="entry name" value="Glutathione-S-Trfase_C_sf"/>
</dbReference>
<dbReference type="AlphaFoldDB" id="A0A2A5WSF6"/>
<feature type="domain" description="GST N-terminal" evidence="1">
    <location>
        <begin position="1"/>
        <end position="77"/>
    </location>
</feature>
<dbReference type="Gene3D" id="3.40.30.10">
    <property type="entry name" value="Glutaredoxin"/>
    <property type="match status" value="1"/>
</dbReference>
<dbReference type="PANTHER" id="PTHR43968:SF6">
    <property type="entry name" value="GLUTATHIONE S-TRANSFERASE OMEGA"/>
    <property type="match status" value="1"/>
</dbReference>
<name>A0A2A5WSF6_9GAMM</name>